<evidence type="ECO:0000256" key="1">
    <source>
        <dbReference type="ARBA" id="ARBA00007637"/>
    </source>
</evidence>
<dbReference type="InterPro" id="IPR001509">
    <property type="entry name" value="Epimerase_deHydtase"/>
</dbReference>
<evidence type="ECO:0000259" key="2">
    <source>
        <dbReference type="Pfam" id="PF01370"/>
    </source>
</evidence>
<organism evidence="3 4">
    <name type="scientific">Thermoanaerobaculum aquaticum</name>
    <dbReference type="NCBI Taxonomy" id="1312852"/>
    <lineage>
        <taxon>Bacteria</taxon>
        <taxon>Pseudomonadati</taxon>
        <taxon>Acidobacteriota</taxon>
        <taxon>Thermoanaerobaculia</taxon>
        <taxon>Thermoanaerobaculales</taxon>
        <taxon>Thermoanaerobaculaceae</taxon>
        <taxon>Thermoanaerobaculum</taxon>
    </lineage>
</organism>
<comment type="caution">
    <text evidence="3">The sequence shown here is derived from an EMBL/GenBank/DDBJ whole genome shotgun (WGS) entry which is preliminary data.</text>
</comment>
<sequence>MELSKACVTGGAGFIGSHVAEALLARGFEVLIVDDLSTGRKENIPAGARFFQMDIRSPQAGQLLADERVELLVHHAAQMDVRKSVADPLFDADVNILGTLNLLESGRRSRLKQVIFASTGGAMYGEQEAFPATETHPARPVSPYGVSKLSVERYLYFYWSEYRLSATCLRYANVYGPRQNPHGEAGVVAIFLNRLLSGEPCVINGDGLQTRDYVYVGDVVAANLASIGRKGFFVYNVGTGRETSVVELYWLLAKAVGVEKPPVHGPEKPGEQRRSAISSELMRRELGVYPSVSLEEGLAITARWFAERETA</sequence>
<gene>
    <name evidence="3" type="ORF">EG19_00425</name>
</gene>
<dbReference type="Gene3D" id="3.40.50.720">
    <property type="entry name" value="NAD(P)-binding Rossmann-like Domain"/>
    <property type="match status" value="1"/>
</dbReference>
<evidence type="ECO:0000313" key="3">
    <source>
        <dbReference type="EMBL" id="KDA54235.1"/>
    </source>
</evidence>
<dbReference type="OrthoDB" id="9766450at2"/>
<accession>A0A062Y0E1</accession>
<dbReference type="Pfam" id="PF01370">
    <property type="entry name" value="Epimerase"/>
    <property type="match status" value="1"/>
</dbReference>
<dbReference type="Proteomes" id="UP000027284">
    <property type="component" value="Unassembled WGS sequence"/>
</dbReference>
<dbReference type="STRING" id="1312852.EG19_00425"/>
<comment type="similarity">
    <text evidence="1">Belongs to the NAD(P)-dependent epimerase/dehydratase family.</text>
</comment>
<keyword evidence="4" id="KW-1185">Reference proteome</keyword>
<evidence type="ECO:0000313" key="4">
    <source>
        <dbReference type="Proteomes" id="UP000027284"/>
    </source>
</evidence>
<dbReference type="EMBL" id="JMFG01000010">
    <property type="protein sequence ID" value="KDA54235.1"/>
    <property type="molecule type" value="Genomic_DNA"/>
</dbReference>
<dbReference type="AlphaFoldDB" id="A0A062Y0E1"/>
<proteinExistence type="inferred from homology"/>
<protein>
    <submittedName>
        <fullName evidence="3">UDP-glucose 4-epimerase</fullName>
    </submittedName>
</protein>
<dbReference type="RefSeq" id="WP_038048044.1">
    <property type="nucleotide sequence ID" value="NZ_JMFG01000010.1"/>
</dbReference>
<dbReference type="PANTHER" id="PTHR43000">
    <property type="entry name" value="DTDP-D-GLUCOSE 4,6-DEHYDRATASE-RELATED"/>
    <property type="match status" value="1"/>
</dbReference>
<dbReference type="SUPFAM" id="SSF51735">
    <property type="entry name" value="NAD(P)-binding Rossmann-fold domains"/>
    <property type="match status" value="1"/>
</dbReference>
<name>A0A062Y0E1_9BACT</name>
<feature type="domain" description="NAD-dependent epimerase/dehydratase" evidence="2">
    <location>
        <begin position="7"/>
        <end position="238"/>
    </location>
</feature>
<dbReference type="InterPro" id="IPR036291">
    <property type="entry name" value="NAD(P)-bd_dom_sf"/>
</dbReference>
<dbReference type="Gene3D" id="3.90.25.10">
    <property type="entry name" value="UDP-galactose 4-epimerase, domain 1"/>
    <property type="match status" value="1"/>
</dbReference>
<reference evidence="3 4" key="1">
    <citation type="submission" date="2014-04" db="EMBL/GenBank/DDBJ databases">
        <title>The Genome Sequence of Thermoanaerobaculum aquaticum MP-01, The First Cultivated Group 23 Acidobacterium.</title>
        <authorList>
            <person name="Stamps B.W."/>
            <person name="Losey N.A."/>
            <person name="Lawson P.A."/>
            <person name="Stevenson B.S."/>
        </authorList>
    </citation>
    <scope>NUCLEOTIDE SEQUENCE [LARGE SCALE GENOMIC DNA]</scope>
    <source>
        <strain evidence="3 4">MP-01</strain>
    </source>
</reference>